<dbReference type="EMBL" id="AVOT02018164">
    <property type="protein sequence ID" value="MBW0504836.1"/>
    <property type="molecule type" value="Genomic_DNA"/>
</dbReference>
<gene>
    <name evidence="1" type="ORF">O181_044551</name>
</gene>
<comment type="caution">
    <text evidence="1">The sequence shown here is derived from an EMBL/GenBank/DDBJ whole genome shotgun (WGS) entry which is preliminary data.</text>
</comment>
<sequence length="156" mass="17627">MIRGFCGYGLEFKHSDGFTHDWCTFIPALEPKSKTSVHSSTGKMPYMLEKGWQPRLLADTLSKDFIEINPTASSFKVIIDKVKINAKQRMSDAFEYVNLWDKSHKVPEFKLGDFILVSTLNLNNIKGPRKLKYSDLGSFVIVSLHGTNIVQVELSG</sequence>
<proteinExistence type="predicted"/>
<accession>A0A9Q3HGZ0</accession>
<evidence type="ECO:0000313" key="2">
    <source>
        <dbReference type="Proteomes" id="UP000765509"/>
    </source>
</evidence>
<protein>
    <submittedName>
        <fullName evidence="1">Uncharacterized protein</fullName>
    </submittedName>
</protein>
<organism evidence="1 2">
    <name type="scientific">Austropuccinia psidii MF-1</name>
    <dbReference type="NCBI Taxonomy" id="1389203"/>
    <lineage>
        <taxon>Eukaryota</taxon>
        <taxon>Fungi</taxon>
        <taxon>Dikarya</taxon>
        <taxon>Basidiomycota</taxon>
        <taxon>Pucciniomycotina</taxon>
        <taxon>Pucciniomycetes</taxon>
        <taxon>Pucciniales</taxon>
        <taxon>Sphaerophragmiaceae</taxon>
        <taxon>Austropuccinia</taxon>
    </lineage>
</organism>
<evidence type="ECO:0000313" key="1">
    <source>
        <dbReference type="EMBL" id="MBW0504836.1"/>
    </source>
</evidence>
<name>A0A9Q3HGZ0_9BASI</name>
<reference evidence="1" key="1">
    <citation type="submission" date="2021-03" db="EMBL/GenBank/DDBJ databases">
        <title>Draft genome sequence of rust myrtle Austropuccinia psidii MF-1, a brazilian biotype.</title>
        <authorList>
            <person name="Quecine M.C."/>
            <person name="Pachon D.M.R."/>
            <person name="Bonatelli M.L."/>
            <person name="Correr F.H."/>
            <person name="Franceschini L.M."/>
            <person name="Leite T.F."/>
            <person name="Margarido G.R.A."/>
            <person name="Almeida C.A."/>
            <person name="Ferrarezi J.A."/>
            <person name="Labate C.A."/>
        </authorList>
    </citation>
    <scope>NUCLEOTIDE SEQUENCE</scope>
    <source>
        <strain evidence="1">MF-1</strain>
    </source>
</reference>
<dbReference type="AlphaFoldDB" id="A0A9Q3HGZ0"/>
<keyword evidence="2" id="KW-1185">Reference proteome</keyword>
<dbReference type="Proteomes" id="UP000765509">
    <property type="component" value="Unassembled WGS sequence"/>
</dbReference>